<dbReference type="RefSeq" id="WP_394832558.1">
    <property type="nucleotide sequence ID" value="NZ_CP089929.1"/>
</dbReference>
<dbReference type="EMBL" id="CP089983">
    <property type="protein sequence ID" value="WXB02932.1"/>
    <property type="molecule type" value="Genomic_DNA"/>
</dbReference>
<organism evidence="1 2">
    <name type="scientific">Pendulispora rubella</name>
    <dbReference type="NCBI Taxonomy" id="2741070"/>
    <lineage>
        <taxon>Bacteria</taxon>
        <taxon>Pseudomonadati</taxon>
        <taxon>Myxococcota</taxon>
        <taxon>Myxococcia</taxon>
        <taxon>Myxococcales</taxon>
        <taxon>Sorangiineae</taxon>
        <taxon>Pendulisporaceae</taxon>
        <taxon>Pendulispora</taxon>
    </lineage>
</organism>
<dbReference type="Proteomes" id="UP001374803">
    <property type="component" value="Chromosome"/>
</dbReference>
<gene>
    <name evidence="1" type="ORF">LVJ94_39250</name>
</gene>
<evidence type="ECO:0000313" key="1">
    <source>
        <dbReference type="EMBL" id="WXB02932.1"/>
    </source>
</evidence>
<name>A0ABZ2KW81_9BACT</name>
<accession>A0ABZ2KW81</accession>
<protein>
    <submittedName>
        <fullName evidence="1">Uncharacterized protein</fullName>
    </submittedName>
</protein>
<keyword evidence="2" id="KW-1185">Reference proteome</keyword>
<reference evidence="1" key="1">
    <citation type="submission" date="2021-12" db="EMBL/GenBank/DDBJ databases">
        <title>Discovery of the Pendulisporaceae a myxobacterial family with distinct sporulation behavior and unique specialized metabolism.</title>
        <authorList>
            <person name="Garcia R."/>
            <person name="Popoff A."/>
            <person name="Bader C.D."/>
            <person name="Loehr J."/>
            <person name="Walesch S."/>
            <person name="Walt C."/>
            <person name="Boldt J."/>
            <person name="Bunk B."/>
            <person name="Haeckl F.J.F.P.J."/>
            <person name="Gunesch A.P."/>
            <person name="Birkelbach J."/>
            <person name="Nuebel U."/>
            <person name="Pietschmann T."/>
            <person name="Bach T."/>
            <person name="Mueller R."/>
        </authorList>
    </citation>
    <scope>NUCLEOTIDE SEQUENCE</scope>
    <source>
        <strain evidence="1">MSr11367</strain>
    </source>
</reference>
<proteinExistence type="predicted"/>
<sequence>MTKESEAAGRRALRITDQFRKEESMVYDFRCDDDRLTISIAQRSSQEDEGEWRVRAWVRGTAETEVVTEWGATRAEALQAVARTWAEQHLERKLPTFDWDAVAAALGTVRAL</sequence>
<evidence type="ECO:0000313" key="2">
    <source>
        <dbReference type="Proteomes" id="UP001374803"/>
    </source>
</evidence>